<evidence type="ECO:0000313" key="2">
    <source>
        <dbReference type="Proteomes" id="UP000282321"/>
    </source>
</evidence>
<organism evidence="1 2">
    <name type="scientific">candidate division TA06 bacterium</name>
    <dbReference type="NCBI Taxonomy" id="2250710"/>
    <lineage>
        <taxon>Bacteria</taxon>
        <taxon>Bacteria division TA06</taxon>
    </lineage>
</organism>
<dbReference type="AlphaFoldDB" id="A0A660S5E6"/>
<proteinExistence type="predicted"/>
<dbReference type="Proteomes" id="UP000282321">
    <property type="component" value="Unassembled WGS sequence"/>
</dbReference>
<feature type="non-terminal residue" evidence="1">
    <location>
        <position position="1"/>
    </location>
</feature>
<dbReference type="EMBL" id="QNBC01000131">
    <property type="protein sequence ID" value="RKX64809.1"/>
    <property type="molecule type" value="Genomic_DNA"/>
</dbReference>
<protein>
    <submittedName>
        <fullName evidence="1">Uncharacterized protein</fullName>
    </submittedName>
</protein>
<comment type="caution">
    <text evidence="1">The sequence shown here is derived from an EMBL/GenBank/DDBJ whole genome shotgun (WGS) entry which is preliminary data.</text>
</comment>
<accession>A0A660S5E6</accession>
<evidence type="ECO:0000313" key="1">
    <source>
        <dbReference type="EMBL" id="RKX64809.1"/>
    </source>
</evidence>
<dbReference type="InterPro" id="IPR027417">
    <property type="entry name" value="P-loop_NTPase"/>
</dbReference>
<gene>
    <name evidence="1" type="ORF">DRP44_07670</name>
</gene>
<reference evidence="1 2" key="1">
    <citation type="submission" date="2018-06" db="EMBL/GenBank/DDBJ databases">
        <title>Extensive metabolic versatility and redundancy in microbially diverse, dynamic hydrothermal sediments.</title>
        <authorList>
            <person name="Dombrowski N."/>
            <person name="Teske A."/>
            <person name="Baker B.J."/>
        </authorList>
    </citation>
    <scope>NUCLEOTIDE SEQUENCE [LARGE SCALE GENOMIC DNA]</scope>
    <source>
        <strain evidence="1">B35_G9</strain>
    </source>
</reference>
<dbReference type="Gene3D" id="3.40.50.300">
    <property type="entry name" value="P-loop containing nucleotide triphosphate hydrolases"/>
    <property type="match status" value="1"/>
</dbReference>
<name>A0A660S5E6_UNCT6</name>
<dbReference type="SUPFAM" id="SSF52540">
    <property type="entry name" value="P-loop containing nucleoside triphosphate hydrolases"/>
    <property type="match status" value="1"/>
</dbReference>
<sequence length="91" mass="10163">CYVNSDDVRTSNSKLGILFEDEPPSFDSRIKPVKNTKHTQGQITDEIQKPLGSIPEPVIIIGSKGSGKTTFIKYFTEITLDKKIIQVIIKI</sequence>